<reference evidence="3" key="1">
    <citation type="submission" date="2016-10" db="EMBL/GenBank/DDBJ databases">
        <authorList>
            <person name="de Groot N.N."/>
        </authorList>
    </citation>
    <scope>NUCLEOTIDE SEQUENCE</scope>
</reference>
<dbReference type="InterPro" id="IPR027385">
    <property type="entry name" value="Beta-barrel_OMP"/>
</dbReference>
<accession>A0A1W1BF17</accession>
<dbReference type="Gene3D" id="2.40.160.20">
    <property type="match status" value="1"/>
</dbReference>
<sequence length="181" mass="20363">MKKIPLLLLISSLLLAQSSIYLGTGYGYNKENISYNAKHFSKNNNAARIKIGYGDRKAYAVELSFDYVDNNKKIFNAQDGKKYGFNVELLKAFDFGIYVNPFLKAGFGAGYLETPADTTNSSLTYGTFNLGTGMFIPLNEHFDIELAYEFKNVSYQKLDNNLTYSPSSTLHIGYIGVNFRF</sequence>
<name>A0A1W1BF17_9ZZZZ</name>
<dbReference type="Pfam" id="PF13505">
    <property type="entry name" value="OMP_b-brl"/>
    <property type="match status" value="1"/>
</dbReference>
<feature type="domain" description="Outer membrane protein beta-barrel" evidence="2">
    <location>
        <begin position="16"/>
        <end position="161"/>
    </location>
</feature>
<dbReference type="InterPro" id="IPR011250">
    <property type="entry name" value="OMP/PagP_B-barrel"/>
</dbReference>
<proteinExistence type="predicted"/>
<evidence type="ECO:0000256" key="1">
    <source>
        <dbReference type="ARBA" id="ARBA00022729"/>
    </source>
</evidence>
<keyword evidence="1" id="KW-0732">Signal</keyword>
<dbReference type="AlphaFoldDB" id="A0A1W1BF17"/>
<dbReference type="SUPFAM" id="SSF56925">
    <property type="entry name" value="OMPA-like"/>
    <property type="match status" value="1"/>
</dbReference>
<protein>
    <recommendedName>
        <fullName evidence="2">Outer membrane protein beta-barrel domain-containing protein</fullName>
    </recommendedName>
</protein>
<organism evidence="3">
    <name type="scientific">hydrothermal vent metagenome</name>
    <dbReference type="NCBI Taxonomy" id="652676"/>
    <lineage>
        <taxon>unclassified sequences</taxon>
        <taxon>metagenomes</taxon>
        <taxon>ecological metagenomes</taxon>
    </lineage>
</organism>
<evidence type="ECO:0000313" key="3">
    <source>
        <dbReference type="EMBL" id="SFV52150.1"/>
    </source>
</evidence>
<evidence type="ECO:0000259" key="2">
    <source>
        <dbReference type="Pfam" id="PF13505"/>
    </source>
</evidence>
<dbReference type="EMBL" id="FPHK01000001">
    <property type="protein sequence ID" value="SFV52150.1"/>
    <property type="molecule type" value="Genomic_DNA"/>
</dbReference>
<gene>
    <name evidence="3" type="ORF">MNB_SM-6-939</name>
</gene>